<evidence type="ECO:0000313" key="4">
    <source>
        <dbReference type="Proteomes" id="UP000271624"/>
    </source>
</evidence>
<dbReference type="EMBL" id="RSCL01000019">
    <property type="protein sequence ID" value="RUT01466.1"/>
    <property type="molecule type" value="Genomic_DNA"/>
</dbReference>
<sequence length="463" mass="52829">MTQPQEQENRDKLPQNMQAYSCEILQSMQVDIFKIIEETHKKIRSKDILPNDIQKEIAQQITLLQRFQEYILKIYKKNQKKSYNIDNIKYLQLRLNCFKIALDGLFEPPRELMFARKLRYETEYFLNRKLCFGFIKTLFQRATREFSTPTKVLFGLAMAIPIYAIIIPVSLTTSIVLTLMPDIAQIPTYLLIDAAKDKSNVSEGIKKPQVEPTTKAQVQSQLEDALQRISFNLGLLLKNSSLVIMVAFAGAFGSIVSIFIRLDQYKSTDYKESATPILVGFAKPLIGTAFAILVCSMLSSGIITSPLLYSHENSSQKSDENSSQKSSYNSEKQYFLYFTIAFLIGFSERLANDIVKRAEDTISPQDKTQTSAVVHKKTITQENISKALHKDSSMKQISREEVQQAFNTFNYIQESLLAHFQEKDKIEDSTTEQNLVGQSTDIETETEKTTIETIDAEIKNQTT</sequence>
<reference evidence="3" key="2">
    <citation type="journal article" date="2019" name="Genome Biol. Evol.">
        <title>Day and night: Metabolic profiles and evolutionary relationships of six axenic non-marine cyanobacteria.</title>
        <authorList>
            <person name="Will S.E."/>
            <person name="Henke P."/>
            <person name="Boedeker C."/>
            <person name="Huang S."/>
            <person name="Brinkmann H."/>
            <person name="Rohde M."/>
            <person name="Jarek M."/>
            <person name="Friedl T."/>
            <person name="Seufert S."/>
            <person name="Schumacher M."/>
            <person name="Overmann J."/>
            <person name="Neumann-Schaal M."/>
            <person name="Petersen J."/>
        </authorList>
    </citation>
    <scope>NUCLEOTIDE SEQUENCE [LARGE SCALE GENOMIC DNA]</scope>
    <source>
        <strain evidence="3">PCC 7102</strain>
    </source>
</reference>
<keyword evidence="2" id="KW-0812">Transmembrane</keyword>
<keyword evidence="4" id="KW-1185">Reference proteome</keyword>
<feature type="transmembrane region" description="Helical" evidence="2">
    <location>
        <begin position="152"/>
        <end position="171"/>
    </location>
</feature>
<gene>
    <name evidence="3" type="ORF">DSM106972_065630</name>
</gene>
<evidence type="ECO:0000256" key="1">
    <source>
        <dbReference type="SAM" id="MobiDB-lite"/>
    </source>
</evidence>
<protein>
    <submittedName>
        <fullName evidence="3">Uncharacterized protein</fullName>
    </submittedName>
</protein>
<keyword evidence="2" id="KW-1133">Transmembrane helix</keyword>
<keyword evidence="2" id="KW-0472">Membrane</keyword>
<dbReference type="RefSeq" id="WP_127084752.1">
    <property type="nucleotide sequence ID" value="NZ_RSCL01000019.1"/>
</dbReference>
<dbReference type="AlphaFoldDB" id="A0A3S1C6Z4"/>
<proteinExistence type="predicted"/>
<feature type="transmembrane region" description="Helical" evidence="2">
    <location>
        <begin position="334"/>
        <end position="351"/>
    </location>
</feature>
<feature type="transmembrane region" description="Helical" evidence="2">
    <location>
        <begin position="242"/>
        <end position="260"/>
    </location>
</feature>
<comment type="caution">
    <text evidence="3">The sequence shown here is derived from an EMBL/GenBank/DDBJ whole genome shotgun (WGS) entry which is preliminary data.</text>
</comment>
<evidence type="ECO:0000256" key="2">
    <source>
        <dbReference type="SAM" id="Phobius"/>
    </source>
</evidence>
<dbReference type="OrthoDB" id="491002at2"/>
<evidence type="ECO:0000313" key="3">
    <source>
        <dbReference type="EMBL" id="RUT01466.1"/>
    </source>
</evidence>
<name>A0A3S1C6Z4_9CYAN</name>
<reference evidence="3" key="1">
    <citation type="submission" date="2018-12" db="EMBL/GenBank/DDBJ databases">
        <authorList>
            <person name="Will S."/>
            <person name="Neumann-Schaal M."/>
            <person name="Henke P."/>
        </authorList>
    </citation>
    <scope>NUCLEOTIDE SEQUENCE</scope>
    <source>
        <strain evidence="3">PCC 7102</strain>
    </source>
</reference>
<organism evidence="3 4">
    <name type="scientific">Dulcicalothrix desertica PCC 7102</name>
    <dbReference type="NCBI Taxonomy" id="232991"/>
    <lineage>
        <taxon>Bacteria</taxon>
        <taxon>Bacillati</taxon>
        <taxon>Cyanobacteriota</taxon>
        <taxon>Cyanophyceae</taxon>
        <taxon>Nostocales</taxon>
        <taxon>Calotrichaceae</taxon>
        <taxon>Dulcicalothrix</taxon>
    </lineage>
</organism>
<accession>A0A3S1C6Z4</accession>
<feature type="region of interest" description="Disordered" evidence="1">
    <location>
        <begin position="427"/>
        <end position="463"/>
    </location>
</feature>
<feature type="transmembrane region" description="Helical" evidence="2">
    <location>
        <begin position="281"/>
        <end position="303"/>
    </location>
</feature>
<dbReference type="Proteomes" id="UP000271624">
    <property type="component" value="Unassembled WGS sequence"/>
</dbReference>